<evidence type="ECO:0000256" key="1">
    <source>
        <dbReference type="SAM" id="Phobius"/>
    </source>
</evidence>
<accession>A0A9P4H3N0</accession>
<dbReference type="PRINTS" id="PR00625">
    <property type="entry name" value="JDOMAIN"/>
</dbReference>
<dbReference type="Gene3D" id="1.10.287.110">
    <property type="entry name" value="DnaJ domain"/>
    <property type="match status" value="1"/>
</dbReference>
<dbReference type="PROSITE" id="PS00636">
    <property type="entry name" value="DNAJ_1"/>
    <property type="match status" value="1"/>
</dbReference>
<keyword evidence="4" id="KW-1185">Reference proteome</keyword>
<dbReference type="CDD" id="cd06257">
    <property type="entry name" value="DnaJ"/>
    <property type="match status" value="1"/>
</dbReference>
<sequence length="305" mass="35461">MLSKKSSLFLSYYANLNPLYYTHASSPQPCGKSCRHTFSRQHVARQTRSYAQHVDAPAHRDDPELLKWPEAVRPHKTPTPYQILKCRRGELYSKQRFYALVKLYHPDRSHNISPISDLPLHVRLERYRMLVAAHDILSDIEKRKAYDAWGHGWAGHHHTPSSPAAHEWEYDRRRWATDPRNNATWEDWERWRHDNEGGAESDARTIQMSNFTFMALIFAFVSIGGVVQGTRFTTFNSSVIERRDQIHREASTTLQRSKNATISGDREERIRTFLDHREAQLAGEASYNRLLPPAETCAPDTARRQ</sequence>
<dbReference type="EMBL" id="ML978236">
    <property type="protein sequence ID" value="KAF2026824.1"/>
    <property type="molecule type" value="Genomic_DNA"/>
</dbReference>
<evidence type="ECO:0000259" key="2">
    <source>
        <dbReference type="PROSITE" id="PS50076"/>
    </source>
</evidence>
<protein>
    <recommendedName>
        <fullName evidence="2">J domain-containing protein</fullName>
    </recommendedName>
</protein>
<dbReference type="SUPFAM" id="SSF46565">
    <property type="entry name" value="Chaperone J-domain"/>
    <property type="match status" value="1"/>
</dbReference>
<name>A0A9P4H3N0_9PLEO</name>
<proteinExistence type="predicted"/>
<dbReference type="InterPro" id="IPR001623">
    <property type="entry name" value="DnaJ_domain"/>
</dbReference>
<evidence type="ECO:0000313" key="3">
    <source>
        <dbReference type="EMBL" id="KAF2026824.1"/>
    </source>
</evidence>
<reference evidence="3" key="1">
    <citation type="journal article" date="2020" name="Stud. Mycol.">
        <title>101 Dothideomycetes genomes: a test case for predicting lifestyles and emergence of pathogens.</title>
        <authorList>
            <person name="Haridas S."/>
            <person name="Albert R."/>
            <person name="Binder M."/>
            <person name="Bloem J."/>
            <person name="Labutti K."/>
            <person name="Salamov A."/>
            <person name="Andreopoulos B."/>
            <person name="Baker S."/>
            <person name="Barry K."/>
            <person name="Bills G."/>
            <person name="Bluhm B."/>
            <person name="Cannon C."/>
            <person name="Castanera R."/>
            <person name="Culley D."/>
            <person name="Daum C."/>
            <person name="Ezra D."/>
            <person name="Gonzalez J."/>
            <person name="Henrissat B."/>
            <person name="Kuo A."/>
            <person name="Liang C."/>
            <person name="Lipzen A."/>
            <person name="Lutzoni F."/>
            <person name="Magnuson J."/>
            <person name="Mondo S."/>
            <person name="Nolan M."/>
            <person name="Ohm R."/>
            <person name="Pangilinan J."/>
            <person name="Park H.-J."/>
            <person name="Ramirez L."/>
            <person name="Alfaro M."/>
            <person name="Sun H."/>
            <person name="Tritt A."/>
            <person name="Yoshinaga Y."/>
            <person name="Zwiers L.-H."/>
            <person name="Turgeon B."/>
            <person name="Goodwin S."/>
            <person name="Spatafora J."/>
            <person name="Crous P."/>
            <person name="Grigoriev I."/>
        </authorList>
    </citation>
    <scope>NUCLEOTIDE SEQUENCE</scope>
    <source>
        <strain evidence="3">CBS 110217</strain>
    </source>
</reference>
<dbReference type="InterPro" id="IPR018253">
    <property type="entry name" value="DnaJ_domain_CS"/>
</dbReference>
<gene>
    <name evidence="3" type="ORF">EK21DRAFT_73318</name>
</gene>
<dbReference type="Proteomes" id="UP000799777">
    <property type="component" value="Unassembled WGS sequence"/>
</dbReference>
<evidence type="ECO:0000313" key="4">
    <source>
        <dbReference type="Proteomes" id="UP000799777"/>
    </source>
</evidence>
<keyword evidence="1" id="KW-0472">Membrane</keyword>
<comment type="caution">
    <text evidence="3">The sequence shown here is derived from an EMBL/GenBank/DDBJ whole genome shotgun (WGS) entry which is preliminary data.</text>
</comment>
<feature type="domain" description="J" evidence="2">
    <location>
        <begin position="61"/>
        <end position="150"/>
    </location>
</feature>
<dbReference type="AlphaFoldDB" id="A0A9P4H3N0"/>
<dbReference type="InterPro" id="IPR036869">
    <property type="entry name" value="J_dom_sf"/>
</dbReference>
<keyword evidence="1" id="KW-0812">Transmembrane</keyword>
<dbReference type="PROSITE" id="PS50076">
    <property type="entry name" value="DNAJ_2"/>
    <property type="match status" value="1"/>
</dbReference>
<organism evidence="3 4">
    <name type="scientific">Setomelanomma holmii</name>
    <dbReference type="NCBI Taxonomy" id="210430"/>
    <lineage>
        <taxon>Eukaryota</taxon>
        <taxon>Fungi</taxon>
        <taxon>Dikarya</taxon>
        <taxon>Ascomycota</taxon>
        <taxon>Pezizomycotina</taxon>
        <taxon>Dothideomycetes</taxon>
        <taxon>Pleosporomycetidae</taxon>
        <taxon>Pleosporales</taxon>
        <taxon>Pleosporineae</taxon>
        <taxon>Phaeosphaeriaceae</taxon>
        <taxon>Setomelanomma</taxon>
    </lineage>
</organism>
<feature type="transmembrane region" description="Helical" evidence="1">
    <location>
        <begin position="211"/>
        <end position="230"/>
    </location>
</feature>
<dbReference type="OrthoDB" id="445556at2759"/>
<keyword evidence="1" id="KW-1133">Transmembrane helix</keyword>